<evidence type="ECO:0000256" key="6">
    <source>
        <dbReference type="SAM" id="Phobius"/>
    </source>
</evidence>
<evidence type="ECO:0000256" key="5">
    <source>
        <dbReference type="ARBA" id="ARBA00023136"/>
    </source>
</evidence>
<dbReference type="Pfam" id="PF03649">
    <property type="entry name" value="UPF0014"/>
    <property type="match status" value="1"/>
</dbReference>
<comment type="subcellular location">
    <subcellularLocation>
        <location evidence="1">Membrane</location>
        <topology evidence="1">Multi-pass membrane protein</topology>
    </subcellularLocation>
</comment>
<feature type="transmembrane region" description="Helical" evidence="6">
    <location>
        <begin position="129"/>
        <end position="147"/>
    </location>
</feature>
<feature type="transmembrane region" description="Helical" evidence="6">
    <location>
        <begin position="187"/>
        <end position="212"/>
    </location>
</feature>
<dbReference type="InterPro" id="IPR005226">
    <property type="entry name" value="UPF0014_fam"/>
</dbReference>
<gene>
    <name evidence="7" type="ORF">MNBD_GAMMA08-1361</name>
</gene>
<dbReference type="AlphaFoldDB" id="A0A3B0XFC6"/>
<comment type="similarity">
    <text evidence="2">Belongs to the UPF0014 family.</text>
</comment>
<dbReference type="EMBL" id="UOFH01000365">
    <property type="protein sequence ID" value="VAW67015.1"/>
    <property type="molecule type" value="Genomic_DNA"/>
</dbReference>
<feature type="transmembrane region" description="Helical" evidence="6">
    <location>
        <begin position="6"/>
        <end position="23"/>
    </location>
</feature>
<feature type="transmembrane region" description="Helical" evidence="6">
    <location>
        <begin position="93"/>
        <end position="117"/>
    </location>
</feature>
<sequence>MLIKLSALDLSLAAILVLLLGVLSTSMKLGIAKKLYIAAARTTVQLLFIGLVLKTIFASTSMVFVLFISFVMICIAGWEILSRQQRKLKGWWGFGISTGSLFISSFFITLLCLFSIIQADPWYSPQYAIPLLGMLLGNTMTGIALGMDRLIQTAWQQRPEIEQRLMLGQTATQAIAKIRSEAMRAGMIPIINSMAAAGLVSLPGMMTGQILAGAAPVEAVKYQILIMFMISSGTGLGVISVLWLISKRLFDDRERLCFKRLLKEKLHR</sequence>
<accession>A0A3B0XFC6</accession>
<dbReference type="PANTHER" id="PTHR30028">
    <property type="entry name" value="UPF0014 INNER MEMBRANE PROTEIN YBBM-RELATED"/>
    <property type="match status" value="1"/>
</dbReference>
<feature type="transmembrane region" description="Helical" evidence="6">
    <location>
        <begin position="35"/>
        <end position="57"/>
    </location>
</feature>
<evidence type="ECO:0000256" key="3">
    <source>
        <dbReference type="ARBA" id="ARBA00022692"/>
    </source>
</evidence>
<dbReference type="GO" id="GO:0005886">
    <property type="term" value="C:plasma membrane"/>
    <property type="evidence" value="ECO:0007669"/>
    <property type="project" value="TreeGrafter"/>
</dbReference>
<feature type="transmembrane region" description="Helical" evidence="6">
    <location>
        <begin position="63"/>
        <end position="81"/>
    </location>
</feature>
<evidence type="ECO:0000256" key="2">
    <source>
        <dbReference type="ARBA" id="ARBA00005268"/>
    </source>
</evidence>
<proteinExistence type="inferred from homology"/>
<keyword evidence="3 6" id="KW-0812">Transmembrane</keyword>
<dbReference type="PANTHER" id="PTHR30028:SF0">
    <property type="entry name" value="PROTEIN ALUMINUM SENSITIVE 3"/>
    <property type="match status" value="1"/>
</dbReference>
<keyword evidence="4 6" id="KW-1133">Transmembrane helix</keyword>
<keyword evidence="5 6" id="KW-0472">Membrane</keyword>
<evidence type="ECO:0000256" key="1">
    <source>
        <dbReference type="ARBA" id="ARBA00004141"/>
    </source>
</evidence>
<protein>
    <submittedName>
        <fullName evidence="7">Probable iron export permease protein FetB</fullName>
    </submittedName>
</protein>
<reference evidence="7" key="1">
    <citation type="submission" date="2018-06" db="EMBL/GenBank/DDBJ databases">
        <authorList>
            <person name="Zhirakovskaya E."/>
        </authorList>
    </citation>
    <scope>NUCLEOTIDE SEQUENCE</scope>
</reference>
<feature type="transmembrane region" description="Helical" evidence="6">
    <location>
        <begin position="224"/>
        <end position="245"/>
    </location>
</feature>
<evidence type="ECO:0000256" key="4">
    <source>
        <dbReference type="ARBA" id="ARBA00022989"/>
    </source>
</evidence>
<organism evidence="7">
    <name type="scientific">hydrothermal vent metagenome</name>
    <dbReference type="NCBI Taxonomy" id="652676"/>
    <lineage>
        <taxon>unclassified sequences</taxon>
        <taxon>metagenomes</taxon>
        <taxon>ecological metagenomes</taxon>
    </lineage>
</organism>
<evidence type="ECO:0000313" key="7">
    <source>
        <dbReference type="EMBL" id="VAW67015.1"/>
    </source>
</evidence>
<name>A0A3B0XFC6_9ZZZZ</name>